<sequence>MRTRAGLSWTGAVSWAGAASVGGAGAGAGAASATGAVSGAHGRSGAGAAVRVVPGASPGPAVPVAAHRGRPRSVAVAWGSAAEYGT</sequence>
<dbReference type="Proteomes" id="UP000297948">
    <property type="component" value="Unassembled WGS sequence"/>
</dbReference>
<keyword evidence="4" id="KW-1185">Reference proteome</keyword>
<feature type="region of interest" description="Disordered" evidence="1">
    <location>
        <begin position="23"/>
        <end position="44"/>
    </location>
</feature>
<evidence type="ECO:0000256" key="2">
    <source>
        <dbReference type="SAM" id="SignalP"/>
    </source>
</evidence>
<dbReference type="AlphaFoldDB" id="A0A4Z0H9Q1"/>
<evidence type="ECO:0000313" key="4">
    <source>
        <dbReference type="Proteomes" id="UP000297948"/>
    </source>
</evidence>
<evidence type="ECO:0000256" key="1">
    <source>
        <dbReference type="SAM" id="MobiDB-lite"/>
    </source>
</evidence>
<feature type="chain" id="PRO_5038503576" evidence="2">
    <location>
        <begin position="19"/>
        <end position="86"/>
    </location>
</feature>
<proteinExistence type="predicted"/>
<organism evidence="3 4">
    <name type="scientific">Streptomyces palmae</name>
    <dbReference type="NCBI Taxonomy" id="1701085"/>
    <lineage>
        <taxon>Bacteria</taxon>
        <taxon>Bacillati</taxon>
        <taxon>Actinomycetota</taxon>
        <taxon>Actinomycetes</taxon>
        <taxon>Kitasatosporales</taxon>
        <taxon>Streptomycetaceae</taxon>
        <taxon>Streptomyces</taxon>
    </lineage>
</organism>
<reference evidence="3 4" key="1">
    <citation type="submission" date="2019-03" db="EMBL/GenBank/DDBJ databases">
        <authorList>
            <person name="Gonzalez-Pimentel J.L."/>
        </authorList>
    </citation>
    <scope>NUCLEOTIDE SEQUENCE [LARGE SCALE GENOMIC DNA]</scope>
    <source>
        <strain evidence="3 4">JCM 31289</strain>
    </source>
</reference>
<dbReference type="EMBL" id="SRID01000102">
    <property type="protein sequence ID" value="TGB09582.1"/>
    <property type="molecule type" value="Genomic_DNA"/>
</dbReference>
<name>A0A4Z0H9Q1_9ACTN</name>
<gene>
    <name evidence="3" type="ORF">E4099_13600</name>
</gene>
<protein>
    <submittedName>
        <fullName evidence="3">Uncharacterized protein</fullName>
    </submittedName>
</protein>
<feature type="signal peptide" evidence="2">
    <location>
        <begin position="1"/>
        <end position="18"/>
    </location>
</feature>
<evidence type="ECO:0000313" key="3">
    <source>
        <dbReference type="EMBL" id="TGB09582.1"/>
    </source>
</evidence>
<accession>A0A4Z0H9Q1</accession>
<comment type="caution">
    <text evidence="3">The sequence shown here is derived from an EMBL/GenBank/DDBJ whole genome shotgun (WGS) entry which is preliminary data.</text>
</comment>
<feature type="compositionally biased region" description="Low complexity" evidence="1">
    <location>
        <begin position="29"/>
        <end position="44"/>
    </location>
</feature>
<keyword evidence="2" id="KW-0732">Signal</keyword>
<feature type="non-terminal residue" evidence="3">
    <location>
        <position position="86"/>
    </location>
</feature>